<evidence type="ECO:0000313" key="3">
    <source>
        <dbReference type="Proteomes" id="UP000054007"/>
    </source>
</evidence>
<keyword evidence="3" id="KW-1185">Reference proteome</keyword>
<evidence type="ECO:0000313" key="2">
    <source>
        <dbReference type="EMBL" id="KIY61115.1"/>
    </source>
</evidence>
<organism evidence="2 3">
    <name type="scientific">Cylindrobasidium torrendii FP15055 ss-10</name>
    <dbReference type="NCBI Taxonomy" id="1314674"/>
    <lineage>
        <taxon>Eukaryota</taxon>
        <taxon>Fungi</taxon>
        <taxon>Dikarya</taxon>
        <taxon>Basidiomycota</taxon>
        <taxon>Agaricomycotina</taxon>
        <taxon>Agaricomycetes</taxon>
        <taxon>Agaricomycetidae</taxon>
        <taxon>Agaricales</taxon>
        <taxon>Marasmiineae</taxon>
        <taxon>Physalacriaceae</taxon>
        <taxon>Cylindrobasidium</taxon>
    </lineage>
</organism>
<feature type="compositionally biased region" description="Basic and acidic residues" evidence="1">
    <location>
        <begin position="99"/>
        <end position="111"/>
    </location>
</feature>
<dbReference type="Proteomes" id="UP000054007">
    <property type="component" value="Unassembled WGS sequence"/>
</dbReference>
<gene>
    <name evidence="2" type="ORF">CYLTODRAFT_460125</name>
</gene>
<feature type="compositionally biased region" description="Low complexity" evidence="1">
    <location>
        <begin position="83"/>
        <end position="95"/>
    </location>
</feature>
<name>A0A0D7ASX7_9AGAR</name>
<proteinExistence type="predicted"/>
<protein>
    <submittedName>
        <fullName evidence="2">Uncharacterized protein</fullName>
    </submittedName>
</protein>
<reference evidence="2 3" key="1">
    <citation type="journal article" date="2015" name="Fungal Genet. Biol.">
        <title>Evolution of novel wood decay mechanisms in Agaricales revealed by the genome sequences of Fistulina hepatica and Cylindrobasidium torrendii.</title>
        <authorList>
            <person name="Floudas D."/>
            <person name="Held B.W."/>
            <person name="Riley R."/>
            <person name="Nagy L.G."/>
            <person name="Koehler G."/>
            <person name="Ransdell A.S."/>
            <person name="Younus H."/>
            <person name="Chow J."/>
            <person name="Chiniquy J."/>
            <person name="Lipzen A."/>
            <person name="Tritt A."/>
            <person name="Sun H."/>
            <person name="Haridas S."/>
            <person name="LaButti K."/>
            <person name="Ohm R.A."/>
            <person name="Kues U."/>
            <person name="Blanchette R.A."/>
            <person name="Grigoriev I.V."/>
            <person name="Minto R.E."/>
            <person name="Hibbett D.S."/>
        </authorList>
    </citation>
    <scope>NUCLEOTIDE SEQUENCE [LARGE SCALE GENOMIC DNA]</scope>
    <source>
        <strain evidence="2 3">FP15055 ss-10</strain>
    </source>
</reference>
<feature type="region of interest" description="Disordered" evidence="1">
    <location>
        <begin position="54"/>
        <end position="113"/>
    </location>
</feature>
<accession>A0A0D7ASX7</accession>
<feature type="compositionally biased region" description="Basic residues" evidence="1">
    <location>
        <begin position="57"/>
        <end position="73"/>
    </location>
</feature>
<feature type="region of interest" description="Disordered" evidence="1">
    <location>
        <begin position="129"/>
        <end position="181"/>
    </location>
</feature>
<sequence length="336" mass="37196">MTQLVPGEDDDSDIVFLTDESVYESAPDHENYCHMWGSDPEVKNLFATVVLDETGHARPRRRRRRRTHAHSARGGHSASQGIAQLSSVAQPSSVAAPPPREEGPVNVRDEPNTQVLPTNVVLVAGIRQPRSAQVAPPEQATESHIDPPVNQSETDDPPPSYTEVAEEQDHRPTTTRVRAQPDEVVSSRGAWLVCVYGKDVGVFPNTVSHRCYLGVMNRSIYQVYTSRQIADAAFEYAQSRGLVGAPNRQPPPALPDVLRPLNPSAQYVRHTPLVGEGPRKRYYVVHHGHRTGIFDNWIETGLSLLGLSVHNLPDTDPHDEYTTWADATRAVLRGTR</sequence>
<evidence type="ECO:0000256" key="1">
    <source>
        <dbReference type="SAM" id="MobiDB-lite"/>
    </source>
</evidence>
<dbReference type="EMBL" id="KN881047">
    <property type="protein sequence ID" value="KIY61115.1"/>
    <property type="molecule type" value="Genomic_DNA"/>
</dbReference>
<dbReference type="AlphaFoldDB" id="A0A0D7ASX7"/>